<feature type="region of interest" description="Disordered" evidence="1">
    <location>
        <begin position="56"/>
        <end position="75"/>
    </location>
</feature>
<sequence length="75" mass="8150">MSNEDGSTSVTDILNGTYPGPSITVLPDSKTELMRKQSDALNRIATALERIADAYEEQEDDADTSRALMRGMLGD</sequence>
<proteinExistence type="predicted"/>
<evidence type="ECO:0000313" key="2">
    <source>
        <dbReference type="EMBL" id="KFI66114.1"/>
    </source>
</evidence>
<dbReference type="RefSeq" id="WP_033515306.1">
    <property type="nucleotide sequence ID" value="NZ_JGYV01000001.1"/>
</dbReference>
<dbReference type="EMBL" id="JGYV01000001">
    <property type="protein sequence ID" value="KFI66114.1"/>
    <property type="molecule type" value="Genomic_DNA"/>
</dbReference>
<gene>
    <name evidence="2" type="ORF">BCUN_0618</name>
</gene>
<dbReference type="STRING" id="1688.BCUN_0618"/>
<dbReference type="Proteomes" id="UP000029067">
    <property type="component" value="Unassembled WGS sequence"/>
</dbReference>
<name>A0A087B514_9BIFI</name>
<comment type="caution">
    <text evidence="2">The sequence shown here is derived from an EMBL/GenBank/DDBJ whole genome shotgun (WGS) entry which is preliminary data.</text>
</comment>
<feature type="region of interest" description="Disordered" evidence="1">
    <location>
        <begin position="1"/>
        <end position="23"/>
    </location>
</feature>
<dbReference type="AlphaFoldDB" id="A0A087B514"/>
<organism evidence="2 3">
    <name type="scientific">Bifidobacterium cuniculi</name>
    <dbReference type="NCBI Taxonomy" id="1688"/>
    <lineage>
        <taxon>Bacteria</taxon>
        <taxon>Bacillati</taxon>
        <taxon>Actinomycetota</taxon>
        <taxon>Actinomycetes</taxon>
        <taxon>Bifidobacteriales</taxon>
        <taxon>Bifidobacteriaceae</taxon>
        <taxon>Bifidobacterium</taxon>
    </lineage>
</organism>
<protein>
    <submittedName>
        <fullName evidence="2">Uncharacterized protein</fullName>
    </submittedName>
</protein>
<feature type="compositionally biased region" description="Polar residues" evidence="1">
    <location>
        <begin position="1"/>
        <end position="14"/>
    </location>
</feature>
<evidence type="ECO:0000256" key="1">
    <source>
        <dbReference type="SAM" id="MobiDB-lite"/>
    </source>
</evidence>
<evidence type="ECO:0000313" key="3">
    <source>
        <dbReference type="Proteomes" id="UP000029067"/>
    </source>
</evidence>
<keyword evidence="3" id="KW-1185">Reference proteome</keyword>
<reference evidence="2 3" key="1">
    <citation type="submission" date="2014-03" db="EMBL/GenBank/DDBJ databases">
        <title>Genomics of Bifidobacteria.</title>
        <authorList>
            <person name="Ventura M."/>
            <person name="Milani C."/>
            <person name="Lugli G.A."/>
        </authorList>
    </citation>
    <scope>NUCLEOTIDE SEQUENCE [LARGE SCALE GENOMIC DNA]</scope>
    <source>
        <strain evidence="2 3">LMG 10738</strain>
    </source>
</reference>
<accession>A0A087B514</accession>